<reference evidence="3" key="1">
    <citation type="submission" date="2020-11" db="EMBL/GenBank/DDBJ databases">
        <authorList>
            <person name="Tran Van P."/>
        </authorList>
    </citation>
    <scope>NUCLEOTIDE SEQUENCE</scope>
</reference>
<dbReference type="Gene3D" id="2.60.40.200">
    <property type="entry name" value="Superoxide dismutase, copper/zinc binding domain"/>
    <property type="match status" value="1"/>
</dbReference>
<dbReference type="AlphaFoldDB" id="A0A7R8X4R5"/>
<dbReference type="OrthoDB" id="666972at2759"/>
<dbReference type="GO" id="GO:0006801">
    <property type="term" value="P:superoxide metabolic process"/>
    <property type="evidence" value="ECO:0007669"/>
    <property type="project" value="InterPro"/>
</dbReference>
<dbReference type="PROSITE" id="PS50846">
    <property type="entry name" value="HMA_2"/>
    <property type="match status" value="1"/>
</dbReference>
<dbReference type="EMBL" id="CAJPEV010000321">
    <property type="protein sequence ID" value="CAG0883956.1"/>
    <property type="molecule type" value="Genomic_DNA"/>
</dbReference>
<dbReference type="Proteomes" id="UP000677054">
    <property type="component" value="Unassembled WGS sequence"/>
</dbReference>
<name>A0A7R8X4R5_9CRUS</name>
<accession>A0A7R8X4R5</accession>
<keyword evidence="4" id="KW-1185">Reference proteome</keyword>
<evidence type="ECO:0000256" key="1">
    <source>
        <dbReference type="ARBA" id="ARBA00001973"/>
    </source>
</evidence>
<feature type="domain" description="HMA" evidence="2">
    <location>
        <begin position="4"/>
        <end position="67"/>
    </location>
</feature>
<dbReference type="SUPFAM" id="SSF49329">
    <property type="entry name" value="Cu,Zn superoxide dismutase-like"/>
    <property type="match status" value="1"/>
</dbReference>
<comment type="cofactor">
    <cofactor evidence="1">
        <name>Cu(2+)</name>
        <dbReference type="ChEBI" id="CHEBI:29036"/>
    </cofactor>
</comment>
<evidence type="ECO:0000259" key="2">
    <source>
        <dbReference type="PROSITE" id="PS50846"/>
    </source>
</evidence>
<proteinExistence type="predicted"/>
<evidence type="ECO:0000313" key="4">
    <source>
        <dbReference type="Proteomes" id="UP000677054"/>
    </source>
</evidence>
<dbReference type="GO" id="GO:0046872">
    <property type="term" value="F:metal ion binding"/>
    <property type="evidence" value="ECO:0007669"/>
    <property type="project" value="InterPro"/>
</dbReference>
<dbReference type="SUPFAM" id="SSF55008">
    <property type="entry name" value="HMA, heavy metal-associated domain"/>
    <property type="match status" value="1"/>
</dbReference>
<protein>
    <recommendedName>
        <fullName evidence="2">HMA domain-containing protein</fullName>
    </recommendedName>
</protein>
<dbReference type="Gene3D" id="3.30.70.100">
    <property type="match status" value="1"/>
</dbReference>
<gene>
    <name evidence="3" type="ORF">DSTB1V02_LOCUS2764</name>
</gene>
<dbReference type="InterPro" id="IPR006121">
    <property type="entry name" value="HMA_dom"/>
</dbReference>
<dbReference type="InterPro" id="IPR036423">
    <property type="entry name" value="SOD-like_Cu/Zn_dom_sf"/>
</dbReference>
<dbReference type="EMBL" id="LR899838">
    <property type="protein sequence ID" value="CAD7242819.1"/>
    <property type="molecule type" value="Genomic_DNA"/>
</dbReference>
<organism evidence="3">
    <name type="scientific">Darwinula stevensoni</name>
    <dbReference type="NCBI Taxonomy" id="69355"/>
    <lineage>
        <taxon>Eukaryota</taxon>
        <taxon>Metazoa</taxon>
        <taxon>Ecdysozoa</taxon>
        <taxon>Arthropoda</taxon>
        <taxon>Crustacea</taxon>
        <taxon>Oligostraca</taxon>
        <taxon>Ostracoda</taxon>
        <taxon>Podocopa</taxon>
        <taxon>Podocopida</taxon>
        <taxon>Darwinulocopina</taxon>
        <taxon>Darwinuloidea</taxon>
        <taxon>Darwinulidae</taxon>
        <taxon>Darwinula</taxon>
    </lineage>
</organism>
<evidence type="ECO:0000313" key="3">
    <source>
        <dbReference type="EMBL" id="CAD7242819.1"/>
    </source>
</evidence>
<dbReference type="CDD" id="cd00371">
    <property type="entry name" value="HMA"/>
    <property type="match status" value="1"/>
</dbReference>
<dbReference type="Pfam" id="PF00403">
    <property type="entry name" value="HMA"/>
    <property type="match status" value="1"/>
</dbReference>
<dbReference type="InterPro" id="IPR036163">
    <property type="entry name" value="HMA_dom_sf"/>
</dbReference>
<sequence length="181" mass="19659">MNMNTKVEFAVNFEDSQCENKVKDSLHSLDGVHSVKCSIEKKLVLVETSLPAEDIRSAIEATGKTAVVIGIGDVFNLERKKSDGSMSLKQRRTGDLGEVVADDHGRATFKLRDEIVKVSDIIGRAILVTGAPATPQKRLGCGIVARSAGLFENPKRICECDGVPIWDERNKPLAGAGRRDN</sequence>